<organism evidence="13 14">
    <name type="scientific">Australozyma saopauloensis</name>
    <dbReference type="NCBI Taxonomy" id="291208"/>
    <lineage>
        <taxon>Eukaryota</taxon>
        <taxon>Fungi</taxon>
        <taxon>Dikarya</taxon>
        <taxon>Ascomycota</taxon>
        <taxon>Saccharomycotina</taxon>
        <taxon>Pichiomycetes</taxon>
        <taxon>Metschnikowiaceae</taxon>
        <taxon>Australozyma</taxon>
    </lineage>
</organism>
<keyword evidence="5 11" id="KW-0808">Transferase</keyword>
<dbReference type="RefSeq" id="XP_062875531.1">
    <property type="nucleotide sequence ID" value="XM_063019461.1"/>
</dbReference>
<protein>
    <recommendedName>
        <fullName evidence="10 11">Geranylgeranyl transferase type-2 subunit beta</fullName>
        <ecNumber evidence="3 11">2.5.1.60</ecNumber>
    </recommendedName>
</protein>
<keyword evidence="8 11" id="KW-0862">Zinc</keyword>
<dbReference type="PANTHER" id="PTHR11774:SF11">
    <property type="entry name" value="GERANYLGERANYL TRANSFERASE TYPE-2 SUBUNIT BETA"/>
    <property type="match status" value="1"/>
</dbReference>
<dbReference type="InterPro" id="IPR026873">
    <property type="entry name" value="Ptb1"/>
</dbReference>
<dbReference type="SUPFAM" id="SSF48239">
    <property type="entry name" value="Terpenoid cyclases/Protein prenyltransferases"/>
    <property type="match status" value="1"/>
</dbReference>
<evidence type="ECO:0000313" key="14">
    <source>
        <dbReference type="Proteomes" id="UP001338582"/>
    </source>
</evidence>
<evidence type="ECO:0000256" key="8">
    <source>
        <dbReference type="ARBA" id="ARBA00022833"/>
    </source>
</evidence>
<dbReference type="AlphaFoldDB" id="A0AAX4H496"/>
<dbReference type="GeneID" id="88171438"/>
<evidence type="ECO:0000256" key="7">
    <source>
        <dbReference type="ARBA" id="ARBA00022737"/>
    </source>
</evidence>
<evidence type="ECO:0000256" key="2">
    <source>
        <dbReference type="ARBA" id="ARBA00011355"/>
    </source>
</evidence>
<dbReference type="KEGG" id="asau:88171438"/>
<proteinExistence type="inferred from homology"/>
<keyword evidence="6 11" id="KW-0479">Metal-binding</keyword>
<dbReference type="GO" id="GO:0046872">
    <property type="term" value="F:metal ion binding"/>
    <property type="evidence" value="ECO:0007669"/>
    <property type="project" value="UniProtKB-KW"/>
</dbReference>
<feature type="domain" description="Prenyltransferase alpha-alpha toroid" evidence="12">
    <location>
        <begin position="9"/>
        <end position="314"/>
    </location>
</feature>
<comment type="subunit">
    <text evidence="2">Heterodimer of an alpha and a beta subunit.</text>
</comment>
<dbReference type="EC" id="2.5.1.60" evidence="3 11"/>
<accession>A0AAX4H496</accession>
<evidence type="ECO:0000256" key="3">
    <source>
        <dbReference type="ARBA" id="ARBA00012656"/>
    </source>
</evidence>
<sequence length="331" mass="36876">MSNDHTTSFEKQLHIKYIQNLDSKVTKETYEYWLLEHLRLNGLYWGVMALATMNSKESLPEEEVVSFVLSCYDATTGGFAAYPGHDAHILTTLSGLQILLIYDRLNALDESQKAQTAEFVLSLRLDDGSFTGDRFGEIDTRFVFVAVYVLTILQRMTTEIAESSQNFIMDCQNFDGGFGMFPVAESHAAQVYTCVGALALCDSLSSLSDMTASWLSERQVLPLGGFNGRPEKLPDLCYSWWVLLSLVALNKAHWINTEKLESFILGCQDLEDGGFADRPGNQTDVYHTCFSICGLALASADKYSLEEVDPVLCLPKSVASKLKLYKKSSII</sequence>
<dbReference type="Proteomes" id="UP001338582">
    <property type="component" value="Chromosome 1"/>
</dbReference>
<evidence type="ECO:0000256" key="5">
    <source>
        <dbReference type="ARBA" id="ARBA00022679"/>
    </source>
</evidence>
<keyword evidence="7" id="KW-0677">Repeat</keyword>
<evidence type="ECO:0000313" key="13">
    <source>
        <dbReference type="EMBL" id="WPK23144.1"/>
    </source>
</evidence>
<dbReference type="InterPro" id="IPR045089">
    <property type="entry name" value="PGGT1B-like"/>
</dbReference>
<dbReference type="Pfam" id="PF00432">
    <property type="entry name" value="Prenyltrans"/>
    <property type="match status" value="1"/>
</dbReference>
<dbReference type="FunFam" id="1.50.10.20:FF:000012">
    <property type="entry name" value="Geranylgeranyl transferase type-2 subunit beta"/>
    <property type="match status" value="1"/>
</dbReference>
<dbReference type="InterPro" id="IPR008930">
    <property type="entry name" value="Terpenoid_cyclase/PrenylTrfase"/>
</dbReference>
<dbReference type="Gene3D" id="1.50.10.20">
    <property type="match status" value="1"/>
</dbReference>
<dbReference type="GO" id="GO:0005968">
    <property type="term" value="C:Rab-protein geranylgeranyltransferase complex"/>
    <property type="evidence" value="ECO:0007669"/>
    <property type="project" value="UniProtKB-UniRule"/>
</dbReference>
<evidence type="ECO:0000256" key="10">
    <source>
        <dbReference type="ARBA" id="ARBA00069127"/>
    </source>
</evidence>
<evidence type="ECO:0000256" key="4">
    <source>
        <dbReference type="ARBA" id="ARBA00022602"/>
    </source>
</evidence>
<dbReference type="CDD" id="cd02894">
    <property type="entry name" value="GGTase-II"/>
    <property type="match status" value="1"/>
</dbReference>
<keyword evidence="4 11" id="KW-0637">Prenyltransferase</keyword>
<evidence type="ECO:0000256" key="1">
    <source>
        <dbReference type="ARBA" id="ARBA00010497"/>
    </source>
</evidence>
<evidence type="ECO:0000256" key="11">
    <source>
        <dbReference type="RuleBase" id="RU365076"/>
    </source>
</evidence>
<gene>
    <name evidence="13" type="ORF">PUMCH_000369</name>
</gene>
<keyword evidence="14" id="KW-1185">Reference proteome</keyword>
<evidence type="ECO:0000259" key="12">
    <source>
        <dbReference type="Pfam" id="PF00432"/>
    </source>
</evidence>
<evidence type="ECO:0000256" key="6">
    <source>
        <dbReference type="ARBA" id="ARBA00022723"/>
    </source>
</evidence>
<comment type="catalytic activity">
    <reaction evidence="9 11">
        <text>geranylgeranyl diphosphate + L-cysteinyl-[protein] = S-geranylgeranyl-L-cysteinyl-[protein] + diphosphate</text>
        <dbReference type="Rhea" id="RHEA:21240"/>
        <dbReference type="Rhea" id="RHEA-COMP:10131"/>
        <dbReference type="Rhea" id="RHEA-COMP:11537"/>
        <dbReference type="ChEBI" id="CHEBI:29950"/>
        <dbReference type="ChEBI" id="CHEBI:33019"/>
        <dbReference type="ChEBI" id="CHEBI:57533"/>
        <dbReference type="ChEBI" id="CHEBI:86021"/>
        <dbReference type="EC" id="2.5.1.60"/>
    </reaction>
</comment>
<dbReference type="PANTHER" id="PTHR11774">
    <property type="entry name" value="GERANYLGERANYL TRANSFERASE TYPE BETA SUBUNIT"/>
    <property type="match status" value="1"/>
</dbReference>
<dbReference type="GO" id="GO:0072657">
    <property type="term" value="P:protein localization to membrane"/>
    <property type="evidence" value="ECO:0007669"/>
    <property type="project" value="UniProtKB-ARBA"/>
</dbReference>
<reference evidence="13 14" key="1">
    <citation type="submission" date="2023-10" db="EMBL/GenBank/DDBJ databases">
        <title>Draft Genome Sequence of Candida saopaulonensis from a very Premature Infant with Sepsis.</title>
        <authorList>
            <person name="Ning Y."/>
            <person name="Dai R."/>
            <person name="Xiao M."/>
            <person name="Xu Y."/>
            <person name="Yan Q."/>
            <person name="Zhang L."/>
        </authorList>
    </citation>
    <scope>NUCLEOTIDE SEQUENCE [LARGE SCALE GENOMIC DNA]</scope>
    <source>
        <strain evidence="13 14">19XY460</strain>
    </source>
</reference>
<comment type="function">
    <text evidence="11">Catalyzes the transfer of a geranylgeranyl moiety from geranylgeranyl diphosphate to both cysteines of proteins with the C-terminal sequence -XXCC, -XCXC and -CCXX.</text>
</comment>
<dbReference type="InterPro" id="IPR001330">
    <property type="entry name" value="Prenyltrans"/>
</dbReference>
<comment type="similarity">
    <text evidence="1 11">Belongs to the protein prenyltransferase subunit beta family.</text>
</comment>
<evidence type="ECO:0000256" key="9">
    <source>
        <dbReference type="ARBA" id="ARBA00047658"/>
    </source>
</evidence>
<name>A0AAX4H496_9ASCO</name>
<dbReference type="EMBL" id="CP138894">
    <property type="protein sequence ID" value="WPK23144.1"/>
    <property type="molecule type" value="Genomic_DNA"/>
</dbReference>
<comment type="cofactor">
    <cofactor evidence="11">
        <name>Zn(2+)</name>
        <dbReference type="ChEBI" id="CHEBI:29105"/>
    </cofactor>
    <text evidence="11">Binds 1 zinc ion per subunit.</text>
</comment>
<dbReference type="GO" id="GO:0004663">
    <property type="term" value="F:Rab geranylgeranyltransferase activity"/>
    <property type="evidence" value="ECO:0007669"/>
    <property type="project" value="UniProtKB-UniRule"/>
</dbReference>